<accession>A0A919RAL2</accession>
<feature type="compositionally biased region" description="Basic and acidic residues" evidence="1">
    <location>
        <begin position="37"/>
        <end position="53"/>
    </location>
</feature>
<evidence type="ECO:0000313" key="3">
    <source>
        <dbReference type="Proteomes" id="UP000655287"/>
    </source>
</evidence>
<keyword evidence="3" id="KW-1185">Reference proteome</keyword>
<dbReference type="AlphaFoldDB" id="A0A919RAL2"/>
<sequence>MRRPPPGGRAGVAERSGSGGVEPVPFQKKAFVPRLRSGKDGEKRPEPDPHGHVDTNVWCPMNSTYVEQHSMISIGFFPG</sequence>
<evidence type="ECO:0000256" key="1">
    <source>
        <dbReference type="SAM" id="MobiDB-lite"/>
    </source>
</evidence>
<proteinExistence type="predicted"/>
<comment type="caution">
    <text evidence="2">The sequence shown here is derived from an EMBL/GenBank/DDBJ whole genome shotgun (WGS) entry which is preliminary data.</text>
</comment>
<protein>
    <submittedName>
        <fullName evidence="2">Uncharacterized protein</fullName>
    </submittedName>
</protein>
<evidence type="ECO:0000313" key="2">
    <source>
        <dbReference type="EMBL" id="GII81220.1"/>
    </source>
</evidence>
<reference evidence="2" key="1">
    <citation type="submission" date="2021-01" db="EMBL/GenBank/DDBJ databases">
        <title>Whole genome shotgun sequence of Sphaerisporangium rufum NBRC 109079.</title>
        <authorList>
            <person name="Komaki H."/>
            <person name="Tamura T."/>
        </authorList>
    </citation>
    <scope>NUCLEOTIDE SEQUENCE</scope>
    <source>
        <strain evidence="2">NBRC 109079</strain>
    </source>
</reference>
<organism evidence="2 3">
    <name type="scientific">Sphaerisporangium rufum</name>
    <dbReference type="NCBI Taxonomy" id="1381558"/>
    <lineage>
        <taxon>Bacteria</taxon>
        <taxon>Bacillati</taxon>
        <taxon>Actinomycetota</taxon>
        <taxon>Actinomycetes</taxon>
        <taxon>Streptosporangiales</taxon>
        <taxon>Streptosporangiaceae</taxon>
        <taxon>Sphaerisporangium</taxon>
    </lineage>
</organism>
<name>A0A919RAL2_9ACTN</name>
<dbReference type="Proteomes" id="UP000655287">
    <property type="component" value="Unassembled WGS sequence"/>
</dbReference>
<feature type="region of interest" description="Disordered" evidence="1">
    <location>
        <begin position="1"/>
        <end position="56"/>
    </location>
</feature>
<gene>
    <name evidence="2" type="ORF">Sru01_62020</name>
</gene>
<dbReference type="EMBL" id="BOOU01000090">
    <property type="protein sequence ID" value="GII81220.1"/>
    <property type="molecule type" value="Genomic_DNA"/>
</dbReference>